<dbReference type="EMBL" id="SNRY01003353">
    <property type="protein sequence ID" value="KAA6321292.1"/>
    <property type="molecule type" value="Genomic_DNA"/>
</dbReference>
<name>A0A5J4QIG6_9ZZZZ</name>
<accession>A0A5J4QIG6</accession>
<reference evidence="2" key="1">
    <citation type="submission" date="2019-03" db="EMBL/GenBank/DDBJ databases">
        <title>Single cell metagenomics reveals metabolic interactions within the superorganism composed of flagellate Streblomastix strix and complex community of Bacteroidetes bacteria on its surface.</title>
        <authorList>
            <person name="Treitli S.C."/>
            <person name="Kolisko M."/>
            <person name="Husnik F."/>
            <person name="Keeling P."/>
            <person name="Hampl V."/>
        </authorList>
    </citation>
    <scope>NUCLEOTIDE SEQUENCE</scope>
    <source>
        <strain evidence="2">STM</strain>
    </source>
</reference>
<organism evidence="2">
    <name type="scientific">termite gut metagenome</name>
    <dbReference type="NCBI Taxonomy" id="433724"/>
    <lineage>
        <taxon>unclassified sequences</taxon>
        <taxon>metagenomes</taxon>
        <taxon>organismal metagenomes</taxon>
    </lineage>
</organism>
<proteinExistence type="predicted"/>
<dbReference type="InterPro" id="IPR007539">
    <property type="entry name" value="DUF551"/>
</dbReference>
<gene>
    <name evidence="2" type="ORF">EZS27_029040</name>
</gene>
<sequence>MIIGSMKTIEQASRKYFAGISKIKSINAGTVFVDVKKQHLENVIDDAFKAGVEFAQQWISVKDKLPEEGGNDYLLRNDKWIHKDYSPNGVRFGFFNSELEGEKWTHVHWSGYSDEYITEHDEPTHWRKINLT</sequence>
<dbReference type="AlphaFoldDB" id="A0A5J4QIG6"/>
<protein>
    <recommendedName>
        <fullName evidence="1">DUF551 domain-containing protein</fullName>
    </recommendedName>
</protein>
<evidence type="ECO:0000313" key="2">
    <source>
        <dbReference type="EMBL" id="KAA6321292.1"/>
    </source>
</evidence>
<comment type="caution">
    <text evidence="2">The sequence shown here is derived from an EMBL/GenBank/DDBJ whole genome shotgun (WGS) entry which is preliminary data.</text>
</comment>
<evidence type="ECO:0000259" key="1">
    <source>
        <dbReference type="Pfam" id="PF04448"/>
    </source>
</evidence>
<dbReference type="Pfam" id="PF04448">
    <property type="entry name" value="DUF551"/>
    <property type="match status" value="1"/>
</dbReference>
<feature type="domain" description="DUF551" evidence="1">
    <location>
        <begin position="57"/>
        <end position="128"/>
    </location>
</feature>